<proteinExistence type="predicted"/>
<evidence type="ECO:0000313" key="1">
    <source>
        <dbReference type="EMBL" id="KAH0552671.1"/>
    </source>
</evidence>
<name>A0AAV7IKZ9_COTGL</name>
<protein>
    <submittedName>
        <fullName evidence="1">Uncharacterized protein</fullName>
    </submittedName>
</protein>
<keyword evidence="2" id="KW-1185">Reference proteome</keyword>
<comment type="caution">
    <text evidence="1">The sequence shown here is derived from an EMBL/GenBank/DDBJ whole genome shotgun (WGS) entry which is preliminary data.</text>
</comment>
<dbReference type="EMBL" id="JAHXZJ010001492">
    <property type="protein sequence ID" value="KAH0552671.1"/>
    <property type="molecule type" value="Genomic_DNA"/>
</dbReference>
<reference evidence="1 2" key="1">
    <citation type="journal article" date="2021" name="J. Hered.">
        <title>A chromosome-level genome assembly of the parasitoid wasp, Cotesia glomerata (Hymenoptera: Braconidae).</title>
        <authorList>
            <person name="Pinto B.J."/>
            <person name="Weis J.J."/>
            <person name="Gamble T."/>
            <person name="Ode P.J."/>
            <person name="Paul R."/>
            <person name="Zaspel J.M."/>
        </authorList>
    </citation>
    <scope>NUCLEOTIDE SEQUENCE [LARGE SCALE GENOMIC DNA]</scope>
    <source>
        <strain evidence="1">CgM1</strain>
    </source>
</reference>
<evidence type="ECO:0000313" key="2">
    <source>
        <dbReference type="Proteomes" id="UP000826195"/>
    </source>
</evidence>
<accession>A0AAV7IKZ9</accession>
<dbReference type="AlphaFoldDB" id="A0AAV7IKZ9"/>
<dbReference type="Proteomes" id="UP000826195">
    <property type="component" value="Unassembled WGS sequence"/>
</dbReference>
<gene>
    <name evidence="1" type="ORF">KQX54_013883</name>
</gene>
<organism evidence="1 2">
    <name type="scientific">Cotesia glomerata</name>
    <name type="common">Lepidopteran parasitic wasp</name>
    <name type="synonym">Apanteles glomeratus</name>
    <dbReference type="NCBI Taxonomy" id="32391"/>
    <lineage>
        <taxon>Eukaryota</taxon>
        <taxon>Metazoa</taxon>
        <taxon>Ecdysozoa</taxon>
        <taxon>Arthropoda</taxon>
        <taxon>Hexapoda</taxon>
        <taxon>Insecta</taxon>
        <taxon>Pterygota</taxon>
        <taxon>Neoptera</taxon>
        <taxon>Endopterygota</taxon>
        <taxon>Hymenoptera</taxon>
        <taxon>Apocrita</taxon>
        <taxon>Ichneumonoidea</taxon>
        <taxon>Braconidae</taxon>
        <taxon>Microgastrinae</taxon>
        <taxon>Cotesia</taxon>
    </lineage>
</organism>
<sequence>MSFVTSHYRMSKKSKQNFKDSTVFVDFNCYVDRYETLCLKECYIVSLSLSLNGTPVDKHFVYEESDNYLQWPKKIQVLAAEHYNKYGIPLDRGSYSKHLQRKSLRAYLKIAKLIFVETTEKKKQLKRLIGNDLKIKSLSNRGYQRTEGQLICEWHDNPKTNQCAKGLGISILLVMWKSLMFFFDSPGLCIVSTSGLLKLAPFDKNDILGVVVVPLGVCV</sequence>